<keyword evidence="3" id="KW-1185">Reference proteome</keyword>
<gene>
    <name evidence="2" type="ORF">PGQ11_006025</name>
</gene>
<keyword evidence="1" id="KW-0732">Signal</keyword>
<comment type="caution">
    <text evidence="2">The sequence shown here is derived from an EMBL/GenBank/DDBJ whole genome shotgun (WGS) entry which is preliminary data.</text>
</comment>
<dbReference type="EMBL" id="JAPCWZ010000004">
    <property type="protein sequence ID" value="KAK8867447.1"/>
    <property type="molecule type" value="Genomic_DNA"/>
</dbReference>
<reference evidence="2 3" key="1">
    <citation type="journal article" date="2024" name="IMA Fungus">
        <title>Apiospora arundinis, a panoply of carbohydrate-active enzymes and secondary metabolites.</title>
        <authorList>
            <person name="Sorensen T."/>
            <person name="Petersen C."/>
            <person name="Muurmann A.T."/>
            <person name="Christiansen J.V."/>
            <person name="Brundto M.L."/>
            <person name="Overgaard C.K."/>
            <person name="Boysen A.T."/>
            <person name="Wollenberg R.D."/>
            <person name="Larsen T.O."/>
            <person name="Sorensen J.L."/>
            <person name="Nielsen K.L."/>
            <person name="Sondergaard T.E."/>
        </authorList>
    </citation>
    <scope>NUCLEOTIDE SEQUENCE [LARGE SCALE GENOMIC DNA]</scope>
    <source>
        <strain evidence="2 3">AAU 773</strain>
    </source>
</reference>
<feature type="signal peptide" evidence="1">
    <location>
        <begin position="1"/>
        <end position="20"/>
    </location>
</feature>
<dbReference type="Proteomes" id="UP001390339">
    <property type="component" value="Unassembled WGS sequence"/>
</dbReference>
<name>A0ABR2IS52_9PEZI</name>
<evidence type="ECO:0000313" key="3">
    <source>
        <dbReference type="Proteomes" id="UP001390339"/>
    </source>
</evidence>
<accession>A0ABR2IS52</accession>
<sequence length="556" mass="61159">MGCSSIFVAALAASASLATAMKSPSSRLSASAQDLFDYSMSVSDSRYDASYNFIWYQDNGPWSTRFTAWYLPGLLYRAEGDDVKNAIASIEGILDTQMLADYNSPWYGTYKLSPDAPDPSPDSSMYPPAIYDTYDPNWREFVGTQLIQVVEEFSDKIGPELVGRIENSLEAAAVGGMRRNGTFPKDDNLILAYSNPALMRALTVGWAGTRKQNATLLAFARQQGEDLLALFQRGGQDVLGEYNAPNYYGVDIWALAANAKYGPRDLPMTNDSRIMLKGLWDDIAHQYNPFLGNMVGPYDRAYSRDATTHSQIISLFWWGVFGREYGPQPPRGEADLLYDVAQGAAFALVMDVVAECVNPEAKKLLTAKGWWKGERFMNKTVYDGLHADSEFRVATSWLSAGLMAGGQTVKGETKNRGDQFVPAIVHWASDPKHTPFPYNGFFSLYPSATTIRAEAGPGSLTVAYPNKTETGADIFTFALSGIPPAWTSGKNAHSMSKGFEGELPCLDVNVTAPGLTPLPVSYGKQLRNHWFYNISYAVPADFEGTPQVHFDLAYTC</sequence>
<protein>
    <submittedName>
        <fullName evidence="2">Uncharacterized protein</fullName>
    </submittedName>
</protein>
<organism evidence="2 3">
    <name type="scientific">Apiospora arundinis</name>
    <dbReference type="NCBI Taxonomy" id="335852"/>
    <lineage>
        <taxon>Eukaryota</taxon>
        <taxon>Fungi</taxon>
        <taxon>Dikarya</taxon>
        <taxon>Ascomycota</taxon>
        <taxon>Pezizomycotina</taxon>
        <taxon>Sordariomycetes</taxon>
        <taxon>Xylariomycetidae</taxon>
        <taxon>Amphisphaeriales</taxon>
        <taxon>Apiosporaceae</taxon>
        <taxon>Apiospora</taxon>
    </lineage>
</organism>
<proteinExistence type="predicted"/>
<feature type="chain" id="PRO_5045084298" evidence="1">
    <location>
        <begin position="21"/>
        <end position="556"/>
    </location>
</feature>
<dbReference type="PANTHER" id="PTHR40616:SF1">
    <property type="entry name" value="LINALOOL DEHYDRATASE_ISOMERASE DOMAIN-CONTAINING PROTEIN"/>
    <property type="match status" value="1"/>
</dbReference>
<evidence type="ECO:0000256" key="1">
    <source>
        <dbReference type="SAM" id="SignalP"/>
    </source>
</evidence>
<dbReference type="PANTHER" id="PTHR40616">
    <property type="entry name" value="LINALOOL DEHYDRATASE_ISOMERASE DOMAIN-CONTAINING PROTEIN"/>
    <property type="match status" value="1"/>
</dbReference>
<evidence type="ECO:0000313" key="2">
    <source>
        <dbReference type="EMBL" id="KAK8867447.1"/>
    </source>
</evidence>